<dbReference type="Gene3D" id="1.25.40.10">
    <property type="entry name" value="Tetratricopeptide repeat domain"/>
    <property type="match status" value="1"/>
</dbReference>
<feature type="compositionally biased region" description="Basic residues" evidence="1">
    <location>
        <begin position="363"/>
        <end position="372"/>
    </location>
</feature>
<gene>
    <name evidence="2" type="ORF">SteCoe_24377</name>
</gene>
<evidence type="ECO:0000313" key="3">
    <source>
        <dbReference type="Proteomes" id="UP000187209"/>
    </source>
</evidence>
<reference evidence="2 3" key="1">
    <citation type="submission" date="2016-11" db="EMBL/GenBank/DDBJ databases">
        <title>The macronuclear genome of Stentor coeruleus: a giant cell with tiny introns.</title>
        <authorList>
            <person name="Slabodnick M."/>
            <person name="Ruby J.G."/>
            <person name="Reiff S.B."/>
            <person name="Swart E.C."/>
            <person name="Gosai S."/>
            <person name="Prabakaran S."/>
            <person name="Witkowska E."/>
            <person name="Larue G.E."/>
            <person name="Fisher S."/>
            <person name="Freeman R.M."/>
            <person name="Gunawardena J."/>
            <person name="Chu W."/>
            <person name="Stover N.A."/>
            <person name="Gregory B.D."/>
            <person name="Nowacki M."/>
            <person name="Derisi J."/>
            <person name="Roy S.W."/>
            <person name="Marshall W.F."/>
            <person name="Sood P."/>
        </authorList>
    </citation>
    <scope>NUCLEOTIDE SEQUENCE [LARGE SCALE GENOMIC DNA]</scope>
    <source>
        <strain evidence="2">WM001</strain>
    </source>
</reference>
<feature type="compositionally biased region" description="Polar residues" evidence="1">
    <location>
        <begin position="409"/>
        <end position="421"/>
    </location>
</feature>
<comment type="caution">
    <text evidence="2">The sequence shown here is derived from an EMBL/GenBank/DDBJ whole genome shotgun (WGS) entry which is preliminary data.</text>
</comment>
<dbReference type="EMBL" id="MPUH01000640">
    <property type="protein sequence ID" value="OMJ76281.1"/>
    <property type="molecule type" value="Genomic_DNA"/>
</dbReference>
<sequence>MESAPESNLKEFLKQNNLINNEEDLINLANALIEKAYKKQLKDKTLSALAYLKQTEEILEILSSQGKPTKLEIIQVTLNNIAACYQRLGDMEKCAGYLEACSFNCYRNPVHTTIDAIALDIKQLKFHACLLIQLAVVLSNLKQHKEALEKATHAQNLTHLALRTTIEGHKVLISYYKKNKQNKSLKQQIFQTIAESATKTLSALSDYLSTNIIPKTEEMRSVLGVKIFSNWVYEFSISNIIVIQPLTISEVTEKPLLQAEFTKDYLLFKIALHCASMFCVATETKHLRTSQQLSVAQRKQSEIIHQTSITLLSAFFPQESPLVQHIVQSFQRRFVSELQEIPEEEPSAARSKSSDFSKFPHLKEKKHLKNKQKISPYKRQFVSPRPKTSLEIRTQGNVKKNKGRGYSLDLQTRSRTPVENY</sequence>
<dbReference type="SUPFAM" id="SSF48452">
    <property type="entry name" value="TPR-like"/>
    <property type="match status" value="1"/>
</dbReference>
<dbReference type="Proteomes" id="UP000187209">
    <property type="component" value="Unassembled WGS sequence"/>
</dbReference>
<name>A0A1R2BHR9_9CILI</name>
<organism evidence="2 3">
    <name type="scientific">Stentor coeruleus</name>
    <dbReference type="NCBI Taxonomy" id="5963"/>
    <lineage>
        <taxon>Eukaryota</taxon>
        <taxon>Sar</taxon>
        <taxon>Alveolata</taxon>
        <taxon>Ciliophora</taxon>
        <taxon>Postciliodesmatophora</taxon>
        <taxon>Heterotrichea</taxon>
        <taxon>Heterotrichida</taxon>
        <taxon>Stentoridae</taxon>
        <taxon>Stentor</taxon>
    </lineage>
</organism>
<accession>A0A1R2BHR9</accession>
<feature type="region of interest" description="Disordered" evidence="1">
    <location>
        <begin position="341"/>
        <end position="421"/>
    </location>
</feature>
<proteinExistence type="predicted"/>
<keyword evidence="3" id="KW-1185">Reference proteome</keyword>
<evidence type="ECO:0000256" key="1">
    <source>
        <dbReference type="SAM" id="MobiDB-lite"/>
    </source>
</evidence>
<evidence type="ECO:0000313" key="2">
    <source>
        <dbReference type="EMBL" id="OMJ76281.1"/>
    </source>
</evidence>
<protein>
    <submittedName>
        <fullName evidence="2">Uncharacterized protein</fullName>
    </submittedName>
</protein>
<dbReference type="OrthoDB" id="299411at2759"/>
<dbReference type="AlphaFoldDB" id="A0A1R2BHR9"/>
<dbReference type="InterPro" id="IPR011990">
    <property type="entry name" value="TPR-like_helical_dom_sf"/>
</dbReference>